<dbReference type="Proteomes" id="UP001590951">
    <property type="component" value="Unassembled WGS sequence"/>
</dbReference>
<proteinExistence type="predicted"/>
<keyword evidence="3" id="KW-1185">Reference proteome</keyword>
<comment type="caution">
    <text evidence="2">The sequence shown here is derived from an EMBL/GenBank/DDBJ whole genome shotgun (WGS) entry which is preliminary data.</text>
</comment>
<dbReference type="InterPro" id="IPR024983">
    <property type="entry name" value="CHAT_dom"/>
</dbReference>
<sequence length="1194" mass="134425">MEFQSRSKALAGDFAGAIVSLEAAQLRPASELFEKLRIFERQGQFKLAKKIANYMPNDAAPVTEFYPLAAARAYVQCITDGAWLDALQEVCIVFAALLASQDQPGLDVLVAELYCHRILAAIREDLGKLLNQHASSLMRERLASLRCRFLYFQRPDLALDLLDLELSLHRIPSTVYELENSDYLFDNAGFTVDPLKANELCQVFIANTSSEQNGDPYQAQVAMVSGFARLMLVEVLIASMTPEPWRDRCERLLLEAQAIFSWTDCRLGCVQVSLLELRLHTECSPASQCWEAVKQPFEDMDFIPGLVRLIELEAAHKVDAVDLRIVSTSPRVCKRSLPLLKRSGNELAFRIKQLQSMTSWLQTPTFILVCERTFRPEGGFQSDRLALVASRFLCMLYRTNNNFQEAYAHAVLSLRYACSRDDPTAQQIATDLFLEALGNITATMSNPARVEELTNLAGIWDKWIYIKLKVAIKKLNEGDDSFRWHDLSYESFLWLAKTVSCNIEENSIQPQTEQLFLTLKASLGLACDPLLLVPQQLRNTYAAKVLRALGTATEHTGNPLLALQLYDHARVQCGHTQTQSEAHALKLQIGRRLDSLLWWARPLFIDFLPICQAYLASAEAFFWTETTMQSSYRNGLTASVIHARSHLRCVHYAIDETDWGEDDDGESLSEVQKANKTRLVGFCSRAEDSVRKGLTGMLRLRKQLATMPAMQALENSRLFYFEQMEELYWTHMGLEMSLSRLNCDALALWEAMQQWKAISLVEVMSRALGISDEDEILNDAGISSSSGPNEEAGQGLDGLIDHFSTAQVLSEDDIYAMAELAEQHLDDKQHIIFVDWVRYYDTLFVAAWNGTTSALRKRVVEYDYWKIEKWTKENLAVESLQQGQILRKRLMRIQPLEQLRPILEPIEGFAKPGDLIVFCPAGILHALPLHAIPFGPEGKPLIVSNPVVYSASNTLLWNCVSRASEFKVRSLVDVKAAAIVRLGPNDPREEARMENVANSAMQYFGDSRVTAGRAATRAQFLKSARAVNVLHYHGHAYLEAAERKNRALVLEEVQEQTSRVVDNGHLTTMDIFGLKLNSALVVLLACASGEDDIAPNNDPLGMLSAFFYAGATSVIATLWPTQTEDARAFAEKFYAHAFGTLARESSTATETSVFLAKALQETVKEMWEERDEDEPYHWAQFELHGSWFYNFGPS</sequence>
<dbReference type="Pfam" id="PF12770">
    <property type="entry name" value="CHAT"/>
    <property type="match status" value="1"/>
</dbReference>
<dbReference type="EMBL" id="JBHFEH010000006">
    <property type="protein sequence ID" value="KAL2057022.1"/>
    <property type="molecule type" value="Genomic_DNA"/>
</dbReference>
<protein>
    <recommendedName>
        <fullName evidence="1">CHAT domain-containing protein</fullName>
    </recommendedName>
</protein>
<reference evidence="2 3" key="1">
    <citation type="submission" date="2024-09" db="EMBL/GenBank/DDBJ databases">
        <title>Rethinking Asexuality: The Enigmatic Case of Functional Sexual Genes in Lepraria (Stereocaulaceae).</title>
        <authorList>
            <person name="Doellman M."/>
            <person name="Sun Y."/>
            <person name="Barcenas-Pena A."/>
            <person name="Lumbsch H.T."/>
            <person name="Grewe F."/>
        </authorList>
    </citation>
    <scope>NUCLEOTIDE SEQUENCE [LARGE SCALE GENOMIC DNA]</scope>
    <source>
        <strain evidence="2 3">Grewe 0041</strain>
    </source>
</reference>
<feature type="domain" description="CHAT" evidence="1">
    <location>
        <begin position="905"/>
        <end position="1185"/>
    </location>
</feature>
<name>A0ABR4BGS8_9LECA</name>
<accession>A0ABR4BGS8</accession>
<evidence type="ECO:0000259" key="1">
    <source>
        <dbReference type="Pfam" id="PF12770"/>
    </source>
</evidence>
<evidence type="ECO:0000313" key="3">
    <source>
        <dbReference type="Proteomes" id="UP001590951"/>
    </source>
</evidence>
<organism evidence="2 3">
    <name type="scientific">Lepraria finkii</name>
    <dbReference type="NCBI Taxonomy" id="1340010"/>
    <lineage>
        <taxon>Eukaryota</taxon>
        <taxon>Fungi</taxon>
        <taxon>Dikarya</taxon>
        <taxon>Ascomycota</taxon>
        <taxon>Pezizomycotina</taxon>
        <taxon>Lecanoromycetes</taxon>
        <taxon>OSLEUM clade</taxon>
        <taxon>Lecanoromycetidae</taxon>
        <taxon>Lecanorales</taxon>
        <taxon>Lecanorineae</taxon>
        <taxon>Stereocaulaceae</taxon>
        <taxon>Lepraria</taxon>
    </lineage>
</organism>
<gene>
    <name evidence="2" type="ORF">ABVK25_002761</name>
</gene>
<evidence type="ECO:0000313" key="2">
    <source>
        <dbReference type="EMBL" id="KAL2057022.1"/>
    </source>
</evidence>